<keyword evidence="2" id="KW-1133">Transmembrane helix</keyword>
<feature type="domain" description="GATA-type" evidence="3">
    <location>
        <begin position="37"/>
        <end position="89"/>
    </location>
</feature>
<evidence type="ECO:0000256" key="2">
    <source>
        <dbReference type="SAM" id="Phobius"/>
    </source>
</evidence>
<dbReference type="AlphaFoldDB" id="A0A521AKM4"/>
<dbReference type="InterPro" id="IPR000679">
    <property type="entry name" value="Znf_GATA"/>
</dbReference>
<evidence type="ECO:0000313" key="5">
    <source>
        <dbReference type="Proteomes" id="UP000319712"/>
    </source>
</evidence>
<accession>A0A521AKM4</accession>
<evidence type="ECO:0000259" key="3">
    <source>
        <dbReference type="PROSITE" id="PS50114"/>
    </source>
</evidence>
<keyword evidence="5" id="KW-1185">Reference proteome</keyword>
<feature type="transmembrane region" description="Helical" evidence="2">
    <location>
        <begin position="115"/>
        <end position="139"/>
    </location>
</feature>
<dbReference type="GO" id="GO:0006355">
    <property type="term" value="P:regulation of DNA-templated transcription"/>
    <property type="evidence" value="ECO:0007669"/>
    <property type="project" value="InterPro"/>
</dbReference>
<evidence type="ECO:0000313" key="4">
    <source>
        <dbReference type="EMBL" id="SMO35404.1"/>
    </source>
</evidence>
<evidence type="ECO:0000256" key="1">
    <source>
        <dbReference type="SAM" id="MobiDB-lite"/>
    </source>
</evidence>
<dbReference type="EMBL" id="FXTD01000001">
    <property type="protein sequence ID" value="SMO35404.1"/>
    <property type="molecule type" value="Genomic_DNA"/>
</dbReference>
<proteinExistence type="predicted"/>
<dbReference type="PROSITE" id="PS50114">
    <property type="entry name" value="GATA_ZN_FINGER_2"/>
    <property type="match status" value="1"/>
</dbReference>
<dbReference type="Proteomes" id="UP000319712">
    <property type="component" value="Unassembled WGS sequence"/>
</dbReference>
<organism evidence="4 5">
    <name type="scientific">Halorubrum cibi</name>
    <dbReference type="NCBI Taxonomy" id="413815"/>
    <lineage>
        <taxon>Archaea</taxon>
        <taxon>Methanobacteriati</taxon>
        <taxon>Methanobacteriota</taxon>
        <taxon>Stenosarchaea group</taxon>
        <taxon>Halobacteria</taxon>
        <taxon>Halobacteriales</taxon>
        <taxon>Haloferacaceae</taxon>
        <taxon>Halorubrum</taxon>
    </lineage>
</organism>
<protein>
    <recommendedName>
        <fullName evidence="3">GATA-type domain-containing protein</fullName>
    </recommendedName>
</protein>
<reference evidence="4 5" key="1">
    <citation type="submission" date="2017-05" db="EMBL/GenBank/DDBJ databases">
        <authorList>
            <person name="Varghese N."/>
            <person name="Submissions S."/>
        </authorList>
    </citation>
    <scope>NUCLEOTIDE SEQUENCE [LARGE SCALE GENOMIC DNA]</scope>
    <source>
        <strain evidence="4 5">DSM 19504</strain>
    </source>
</reference>
<keyword evidence="2" id="KW-0472">Membrane</keyword>
<feature type="region of interest" description="Disordered" evidence="1">
    <location>
        <begin position="89"/>
        <end position="108"/>
    </location>
</feature>
<name>A0A521AKM4_9EURY</name>
<dbReference type="RefSeq" id="WP_142985159.1">
    <property type="nucleotide sequence ID" value="NZ_FXTD01000001.1"/>
</dbReference>
<sequence>MTDELTEQEIGSLIGTEDLDVGQLPEWLHDSFDRNGDCGECGSHTVGIPPGEIDEAFVCYSCGMGYEIHGTDQDLRTVGKLKDKITERRAAKQEARNKKTPAEHKRDRNTNLGKMFMTVGALFCLTLVGIPVGLVLIYLGVRLQPDAEDEVEEGGDE</sequence>
<dbReference type="GO" id="GO:0043565">
    <property type="term" value="F:sequence-specific DNA binding"/>
    <property type="evidence" value="ECO:0007669"/>
    <property type="project" value="InterPro"/>
</dbReference>
<gene>
    <name evidence="4" type="ORF">SAMN06264867_101222</name>
</gene>
<keyword evidence="2" id="KW-0812">Transmembrane</keyword>